<sequence>MTTATQSSSYTVQTAVIREVQCLVRIPTCADTRETLGVESLAELRERLATIPDYRQVVARLKVRVHLWEPSMVSVQFTAIKADGTVGGFSMDRDGNVTTVWVYVRL</sequence>
<gene>
    <name evidence="1" type="ORF">UFOVP783_12</name>
</gene>
<proteinExistence type="predicted"/>
<accession>A0A6J5P3D8</accession>
<dbReference type="EMBL" id="LR796738">
    <property type="protein sequence ID" value="CAB4162014.1"/>
    <property type="molecule type" value="Genomic_DNA"/>
</dbReference>
<name>A0A6J5P3D8_9CAUD</name>
<evidence type="ECO:0000313" key="1">
    <source>
        <dbReference type="EMBL" id="CAB4162014.1"/>
    </source>
</evidence>
<protein>
    <submittedName>
        <fullName evidence="1">Uncharacterized protein</fullName>
    </submittedName>
</protein>
<organism evidence="1">
    <name type="scientific">uncultured Caudovirales phage</name>
    <dbReference type="NCBI Taxonomy" id="2100421"/>
    <lineage>
        <taxon>Viruses</taxon>
        <taxon>Duplodnaviria</taxon>
        <taxon>Heunggongvirae</taxon>
        <taxon>Uroviricota</taxon>
        <taxon>Caudoviricetes</taxon>
        <taxon>Peduoviridae</taxon>
        <taxon>Maltschvirus</taxon>
        <taxon>Maltschvirus maltsch</taxon>
    </lineage>
</organism>
<reference evidence="1" key="1">
    <citation type="submission" date="2020-04" db="EMBL/GenBank/DDBJ databases">
        <authorList>
            <person name="Chiriac C."/>
            <person name="Salcher M."/>
            <person name="Ghai R."/>
            <person name="Kavagutti S V."/>
        </authorList>
    </citation>
    <scope>NUCLEOTIDE SEQUENCE</scope>
</reference>